<dbReference type="GO" id="GO:0006950">
    <property type="term" value="P:response to stress"/>
    <property type="evidence" value="ECO:0007669"/>
    <property type="project" value="TreeGrafter"/>
</dbReference>
<dbReference type="EMBL" id="SRLD01000018">
    <property type="protein sequence ID" value="TGE16103.1"/>
    <property type="molecule type" value="Genomic_DNA"/>
</dbReference>
<accession>A0A4Z0PMK4</accession>
<organism evidence="2 3">
    <name type="scientific">Hymenobacter elongatus</name>
    <dbReference type="NCBI Taxonomy" id="877208"/>
    <lineage>
        <taxon>Bacteria</taxon>
        <taxon>Pseudomonadati</taxon>
        <taxon>Bacteroidota</taxon>
        <taxon>Cytophagia</taxon>
        <taxon>Cytophagales</taxon>
        <taxon>Hymenobacteraceae</taxon>
        <taxon>Hymenobacter</taxon>
    </lineage>
</organism>
<dbReference type="SMART" id="SM00347">
    <property type="entry name" value="HTH_MARR"/>
    <property type="match status" value="1"/>
</dbReference>
<evidence type="ECO:0000313" key="2">
    <source>
        <dbReference type="EMBL" id="TGE16103.1"/>
    </source>
</evidence>
<dbReference type="SUPFAM" id="SSF46785">
    <property type="entry name" value="Winged helix' DNA-binding domain"/>
    <property type="match status" value="1"/>
</dbReference>
<dbReference type="RefSeq" id="WP_135497698.1">
    <property type="nucleotide sequence ID" value="NZ_SRLD01000018.1"/>
</dbReference>
<evidence type="ECO:0000313" key="3">
    <source>
        <dbReference type="Proteomes" id="UP000297739"/>
    </source>
</evidence>
<dbReference type="InterPro" id="IPR036390">
    <property type="entry name" value="WH_DNA-bd_sf"/>
</dbReference>
<dbReference type="PANTHER" id="PTHR33164">
    <property type="entry name" value="TRANSCRIPTIONAL REGULATOR, MARR FAMILY"/>
    <property type="match status" value="1"/>
</dbReference>
<dbReference type="InterPro" id="IPR000835">
    <property type="entry name" value="HTH_MarR-typ"/>
</dbReference>
<dbReference type="InterPro" id="IPR039422">
    <property type="entry name" value="MarR/SlyA-like"/>
</dbReference>
<comment type="caution">
    <text evidence="2">The sequence shown here is derived from an EMBL/GenBank/DDBJ whole genome shotgun (WGS) entry which is preliminary data.</text>
</comment>
<dbReference type="PROSITE" id="PS50995">
    <property type="entry name" value="HTH_MARR_2"/>
    <property type="match status" value="1"/>
</dbReference>
<evidence type="ECO:0000259" key="1">
    <source>
        <dbReference type="PROSITE" id="PS50995"/>
    </source>
</evidence>
<dbReference type="OrthoDB" id="961069at2"/>
<dbReference type="InterPro" id="IPR036388">
    <property type="entry name" value="WH-like_DNA-bd_sf"/>
</dbReference>
<keyword evidence="3" id="KW-1185">Reference proteome</keyword>
<protein>
    <submittedName>
        <fullName evidence="2">MarR family transcriptional regulator</fullName>
    </submittedName>
</protein>
<feature type="domain" description="HTH marR-type" evidence="1">
    <location>
        <begin position="65"/>
        <end position="198"/>
    </location>
</feature>
<gene>
    <name evidence="2" type="ORF">E5J99_10565</name>
</gene>
<reference evidence="2 3" key="1">
    <citation type="submission" date="2019-04" db="EMBL/GenBank/DDBJ databases">
        <authorList>
            <person name="Feng G."/>
            <person name="Zhang J."/>
            <person name="Zhu H."/>
        </authorList>
    </citation>
    <scope>NUCLEOTIDE SEQUENCE [LARGE SCALE GENOMIC DNA]</scope>
    <source>
        <strain evidence="2 3">JCM 17223</strain>
    </source>
</reference>
<proteinExistence type="predicted"/>
<dbReference type="AlphaFoldDB" id="A0A4Z0PMK4"/>
<dbReference type="PRINTS" id="PR00598">
    <property type="entry name" value="HTHMARR"/>
</dbReference>
<dbReference type="Gene3D" id="1.10.10.10">
    <property type="entry name" value="Winged helix-like DNA-binding domain superfamily/Winged helix DNA-binding domain"/>
    <property type="match status" value="1"/>
</dbReference>
<dbReference type="PANTHER" id="PTHR33164:SF57">
    <property type="entry name" value="MARR-FAMILY TRANSCRIPTIONAL REGULATOR"/>
    <property type="match status" value="1"/>
</dbReference>
<dbReference type="Proteomes" id="UP000297739">
    <property type="component" value="Unassembled WGS sequence"/>
</dbReference>
<dbReference type="GO" id="GO:0003700">
    <property type="term" value="F:DNA-binding transcription factor activity"/>
    <property type="evidence" value="ECO:0007669"/>
    <property type="project" value="InterPro"/>
</dbReference>
<dbReference type="Pfam" id="PF12802">
    <property type="entry name" value="MarR_2"/>
    <property type="match status" value="1"/>
</dbReference>
<name>A0A4Z0PMK4_9BACT</name>
<sequence>MNYSFLKQLLEQVEEFDRLRPTRGAPADLASFAAWLHARTAPVPNSLPTSAQEAAVAAAPPMSPEADIGRLIIFMNRYARAYIRLGLAGTPLLTPDDFAYLATVFGHQPLSKTELIARNMHEKASGTEVIKRLLARGLVAEQAHATDRRSKQLTVTALGMEVLGRVFGPMDQAAQLIAGDLTPAERAQLLYLLQKLDAFHHPIYAGPRAESFEQLLQQLPPAPAETPAV</sequence>